<evidence type="ECO:0000313" key="2">
    <source>
        <dbReference type="EMBL" id="KAK9807896.1"/>
    </source>
</evidence>
<evidence type="ECO:0000313" key="3">
    <source>
        <dbReference type="Proteomes" id="UP001489004"/>
    </source>
</evidence>
<comment type="caution">
    <text evidence="2">The sequence shown here is derived from an EMBL/GenBank/DDBJ whole genome shotgun (WGS) entry which is preliminary data.</text>
</comment>
<gene>
    <name evidence="2" type="ORF">WJX72_012431</name>
</gene>
<evidence type="ECO:0000256" key="1">
    <source>
        <dbReference type="SAM" id="MobiDB-lite"/>
    </source>
</evidence>
<accession>A0AAW1P6P2</accession>
<reference evidence="2 3" key="1">
    <citation type="journal article" date="2024" name="Nat. Commun.">
        <title>Phylogenomics reveals the evolutionary origins of lichenization in chlorophyte algae.</title>
        <authorList>
            <person name="Puginier C."/>
            <person name="Libourel C."/>
            <person name="Otte J."/>
            <person name="Skaloud P."/>
            <person name="Haon M."/>
            <person name="Grisel S."/>
            <person name="Petersen M."/>
            <person name="Berrin J.G."/>
            <person name="Delaux P.M."/>
            <person name="Dal Grande F."/>
            <person name="Keller J."/>
        </authorList>
    </citation>
    <scope>NUCLEOTIDE SEQUENCE [LARGE SCALE GENOMIC DNA]</scope>
    <source>
        <strain evidence="2 3">SAG 2043</strain>
    </source>
</reference>
<organism evidence="2 3">
    <name type="scientific">[Myrmecia] bisecta</name>
    <dbReference type="NCBI Taxonomy" id="41462"/>
    <lineage>
        <taxon>Eukaryota</taxon>
        <taxon>Viridiplantae</taxon>
        <taxon>Chlorophyta</taxon>
        <taxon>core chlorophytes</taxon>
        <taxon>Trebouxiophyceae</taxon>
        <taxon>Trebouxiales</taxon>
        <taxon>Trebouxiaceae</taxon>
        <taxon>Myrmecia</taxon>
    </lineage>
</organism>
<dbReference type="Proteomes" id="UP001489004">
    <property type="component" value="Unassembled WGS sequence"/>
</dbReference>
<dbReference type="EMBL" id="JALJOR010000012">
    <property type="protein sequence ID" value="KAK9807896.1"/>
    <property type="molecule type" value="Genomic_DNA"/>
</dbReference>
<protein>
    <submittedName>
        <fullName evidence="2">Uncharacterized protein</fullName>
    </submittedName>
</protein>
<feature type="region of interest" description="Disordered" evidence="1">
    <location>
        <begin position="55"/>
        <end position="74"/>
    </location>
</feature>
<proteinExistence type="predicted"/>
<keyword evidence="3" id="KW-1185">Reference proteome</keyword>
<sequence>MATGMQIMLRGHSLVTTAAIKRIWQAAANWKMMTSQDAQEEHEAALISHVRESREHHQKVNEAASALQAAQKDV</sequence>
<dbReference type="AlphaFoldDB" id="A0AAW1P6P2"/>
<name>A0AAW1P6P2_9CHLO</name>